<organism evidence="2">
    <name type="scientific">viral metagenome</name>
    <dbReference type="NCBI Taxonomy" id="1070528"/>
    <lineage>
        <taxon>unclassified sequences</taxon>
        <taxon>metagenomes</taxon>
        <taxon>organismal metagenomes</taxon>
    </lineage>
</organism>
<reference evidence="2" key="1">
    <citation type="journal article" date="2020" name="Nature">
        <title>Giant virus diversity and host interactions through global metagenomics.</title>
        <authorList>
            <person name="Schulz F."/>
            <person name="Roux S."/>
            <person name="Paez-Espino D."/>
            <person name="Jungbluth S."/>
            <person name="Walsh D.A."/>
            <person name="Denef V.J."/>
            <person name="McMahon K.D."/>
            <person name="Konstantinidis K.T."/>
            <person name="Eloe-Fadrosh E.A."/>
            <person name="Kyrpides N.C."/>
            <person name="Woyke T."/>
        </authorList>
    </citation>
    <scope>NUCLEOTIDE SEQUENCE</scope>
    <source>
        <strain evidence="2">GVMAG-M-3300023179-2</strain>
    </source>
</reference>
<dbReference type="AlphaFoldDB" id="A0A6C0EC92"/>
<protein>
    <submittedName>
        <fullName evidence="2">Uncharacterized protein</fullName>
    </submittedName>
</protein>
<dbReference type="EMBL" id="MN739802">
    <property type="protein sequence ID" value="QHT26786.1"/>
    <property type="molecule type" value="Genomic_DNA"/>
</dbReference>
<proteinExistence type="predicted"/>
<feature type="coiled-coil region" evidence="1">
    <location>
        <begin position="404"/>
        <end position="431"/>
    </location>
</feature>
<name>A0A6C0EC92_9ZZZZ</name>
<accession>A0A6C0EC92</accession>
<evidence type="ECO:0000313" key="2">
    <source>
        <dbReference type="EMBL" id="QHT26786.1"/>
    </source>
</evidence>
<feature type="coiled-coil region" evidence="1">
    <location>
        <begin position="345"/>
        <end position="375"/>
    </location>
</feature>
<evidence type="ECO:0000256" key="1">
    <source>
        <dbReference type="SAM" id="Coils"/>
    </source>
</evidence>
<sequence>MQNVIPKKPPDKLRTIKCSFKDIIKDKYNINIIFDAVIRTNKIITYTYQFLRLVILYLYDKDKKIIDINEDTIKMTFKVFIKDSCGPKPKGSNLELYNEFIRFYNIKCKKLNFGDKIDGSNLSQILGYCATDILTNVENNIKINFMYYVKRFVNSSFRKANNELLENAPHGTKVQLRKQLNKDLYEIKEDLINNTLLSSSKYHKWINQHRNHIFPIDYTDSYEFDIKNNPQKYIKHMIYMCLQIEELGTKSFQFFPLRNNLIPKYIPIDTKSVIELLVDDISLLELNVNDKNVLLNDIFTYKHQIWNLFFKLNNPIFKQSHYSFDYRILTDCFGVSIQLIHNNHIEKSNQQKLNLKNKRNEMKNNCKDMTQEEKEAYKLKVKNDKKVEQEKIKLENKQKRDKQKDEFKKLSKEEKDKLRKQKEEEKKLKIDFIDFPYLEELNDTQLEELKNNNWVCCDPGKRVLLYLKNKDGKRLRYTNKEYIKNTKRLKYRRLLQNYKNKTNISKIENKLSIYSSKTCNYKKFKKFIKEKNKLNKDLEKKYQQEIFRKYNWYSYINKKKTESKIINKIKDKFGKEVTLVMGDWSIGKQMKNFISTPNLGLKRKLNEHYKIYNLDEFRTSLLNYKTNKRCENLYLPDKKQVVRKLHSVLTYQTENNRIGCINRDENSVNNMIMLTNYYLQYKDRPDKFKRSYKLMDDETLSFSTKEKDKITLEKHFFSNETKGSNPNNNIISVKCLPCPQ</sequence>
<keyword evidence="1" id="KW-0175">Coiled coil</keyword>